<dbReference type="InterPro" id="IPR055561">
    <property type="entry name" value="DUF7137"/>
</dbReference>
<feature type="compositionally biased region" description="Basic and acidic residues" evidence="1">
    <location>
        <begin position="85"/>
        <end position="108"/>
    </location>
</feature>
<evidence type="ECO:0000313" key="4">
    <source>
        <dbReference type="EMBL" id="CAI6340203.1"/>
    </source>
</evidence>
<dbReference type="EMBL" id="CAOQHR010000010">
    <property type="protein sequence ID" value="CAI6340203.1"/>
    <property type="molecule type" value="Genomic_DNA"/>
</dbReference>
<protein>
    <recommendedName>
        <fullName evidence="3">DUF7137 domain-containing protein</fullName>
    </recommendedName>
</protein>
<evidence type="ECO:0000256" key="1">
    <source>
        <dbReference type="SAM" id="MobiDB-lite"/>
    </source>
</evidence>
<feature type="compositionally biased region" description="Low complexity" evidence="1">
    <location>
        <begin position="109"/>
        <end position="121"/>
    </location>
</feature>
<dbReference type="PANTHER" id="PTHR42028:SF1">
    <property type="entry name" value="YALI0E30657P"/>
    <property type="match status" value="1"/>
</dbReference>
<feature type="compositionally biased region" description="Polar residues" evidence="1">
    <location>
        <begin position="41"/>
        <end position="53"/>
    </location>
</feature>
<dbReference type="AlphaFoldDB" id="A0A9W4XQS4"/>
<dbReference type="OrthoDB" id="2435509at2759"/>
<proteinExistence type="predicted"/>
<feature type="domain" description="DUF7137" evidence="3">
    <location>
        <begin position="128"/>
        <end position="263"/>
    </location>
</feature>
<feature type="chain" id="PRO_5040727531" description="DUF7137 domain-containing protein" evidence="2">
    <location>
        <begin position="19"/>
        <end position="301"/>
    </location>
</feature>
<gene>
    <name evidence="4" type="ORF">PDIGIT_LOCUS13378</name>
</gene>
<dbReference type="PANTHER" id="PTHR42028">
    <property type="entry name" value="CHROMOSOME 1, WHOLE GENOME SHOTGUN SEQUENCE"/>
    <property type="match status" value="1"/>
</dbReference>
<feature type="region of interest" description="Disordered" evidence="1">
    <location>
        <begin position="34"/>
        <end position="131"/>
    </location>
</feature>
<dbReference type="Pfam" id="PF23585">
    <property type="entry name" value="DUF7137"/>
    <property type="match status" value="1"/>
</dbReference>
<reference evidence="4" key="1">
    <citation type="submission" date="2023-01" db="EMBL/GenBank/DDBJ databases">
        <authorList>
            <person name="Van Ghelder C."/>
            <person name="Rancurel C."/>
        </authorList>
    </citation>
    <scope>NUCLEOTIDE SEQUENCE</scope>
    <source>
        <strain evidence="4">CNCM I-4278</strain>
    </source>
</reference>
<evidence type="ECO:0000313" key="5">
    <source>
        <dbReference type="Proteomes" id="UP001152607"/>
    </source>
</evidence>
<keyword evidence="2" id="KW-0732">Signal</keyword>
<dbReference type="Proteomes" id="UP001152607">
    <property type="component" value="Unassembled WGS sequence"/>
</dbReference>
<accession>A0A9W4XQS4</accession>
<feature type="signal peptide" evidence="2">
    <location>
        <begin position="1"/>
        <end position="18"/>
    </location>
</feature>
<organism evidence="4 5">
    <name type="scientific">Periconia digitata</name>
    <dbReference type="NCBI Taxonomy" id="1303443"/>
    <lineage>
        <taxon>Eukaryota</taxon>
        <taxon>Fungi</taxon>
        <taxon>Dikarya</taxon>
        <taxon>Ascomycota</taxon>
        <taxon>Pezizomycotina</taxon>
        <taxon>Dothideomycetes</taxon>
        <taxon>Pleosporomycetidae</taxon>
        <taxon>Pleosporales</taxon>
        <taxon>Massarineae</taxon>
        <taxon>Periconiaceae</taxon>
        <taxon>Periconia</taxon>
    </lineage>
</organism>
<keyword evidence="5" id="KW-1185">Reference proteome</keyword>
<comment type="caution">
    <text evidence="4">The sequence shown here is derived from an EMBL/GenBank/DDBJ whole genome shotgun (WGS) entry which is preliminary data.</text>
</comment>
<evidence type="ECO:0000256" key="2">
    <source>
        <dbReference type="SAM" id="SignalP"/>
    </source>
</evidence>
<evidence type="ECO:0000259" key="3">
    <source>
        <dbReference type="Pfam" id="PF23585"/>
    </source>
</evidence>
<sequence length="301" mass="32089">MRPAQLLAAVMAMSSVSAALPDVFSDFKSPSQVRDILVGRQDNQPDSSATTTEPPKSSDAPKPSDSPSQTNSESSKETGSGDSKPSGDSKSSGDNKSSGDSKPTDKNNSKSGSKTSGKPTPTNFGPDVQPGGVNMITPSALAGTQLYKIDDYVTFVFNYTSLSSTPKNVDVMATCTANQATYTIAVNQTTEPTHTIVWDTKNYAADHPNSQPLLTENFQLMIYDSNKSVTDVPQPGLLSPFKGLNFAMYEKQPYVNWTDYKCANCNGAMGAMEALTVKAMLITSTTTVASFLYFAAAFGLW</sequence>
<feature type="compositionally biased region" description="Low complexity" evidence="1">
    <location>
        <begin position="54"/>
        <end position="68"/>
    </location>
</feature>
<name>A0A9W4XQS4_9PLEO</name>